<gene>
    <name evidence="2" type="ORF">D7D52_26995</name>
</gene>
<accession>A0A386ZH67</accession>
<organism evidence="2 3">
    <name type="scientific">Nocardia yunnanensis</name>
    <dbReference type="NCBI Taxonomy" id="2382165"/>
    <lineage>
        <taxon>Bacteria</taxon>
        <taxon>Bacillati</taxon>
        <taxon>Actinomycetota</taxon>
        <taxon>Actinomycetes</taxon>
        <taxon>Mycobacteriales</taxon>
        <taxon>Nocardiaceae</taxon>
        <taxon>Nocardia</taxon>
    </lineage>
</organism>
<reference evidence="2 3" key="1">
    <citation type="submission" date="2018-09" db="EMBL/GenBank/DDBJ databases">
        <title>Nocardia yunnanensis sp. nov., an actinomycete isolated from a soil sample.</title>
        <authorList>
            <person name="Zhang J."/>
        </authorList>
    </citation>
    <scope>NUCLEOTIDE SEQUENCE [LARGE SCALE GENOMIC DNA]</scope>
    <source>
        <strain evidence="2 3">CFHS0054</strain>
    </source>
</reference>
<dbReference type="KEGG" id="nyu:D7D52_26995"/>
<dbReference type="Proteomes" id="UP000267164">
    <property type="component" value="Chromosome"/>
</dbReference>
<protein>
    <submittedName>
        <fullName evidence="2">Uncharacterized protein</fullName>
    </submittedName>
</protein>
<dbReference type="AlphaFoldDB" id="A0A386ZH67"/>
<name>A0A386ZH67_9NOCA</name>
<sequence length="139" mass="14786">MRYNTIAVLVTALLAVGALTASAPQARAEVPLPCVVSAHDPTSPPGPLIHFGFDAHCTSIPNTLDVTTKLFRAGQVKGDPQYEHYLLQADATGNYGYVCTADAAVAEWHTEVTFTAKKGNAQDTNTVYTVPEARPQLAC</sequence>
<feature type="signal peptide" evidence="1">
    <location>
        <begin position="1"/>
        <end position="28"/>
    </location>
</feature>
<evidence type="ECO:0000313" key="3">
    <source>
        <dbReference type="Proteomes" id="UP000267164"/>
    </source>
</evidence>
<dbReference type="RefSeq" id="WP_120740763.1">
    <property type="nucleotide sequence ID" value="NZ_CP032568.1"/>
</dbReference>
<feature type="chain" id="PRO_5017435890" evidence="1">
    <location>
        <begin position="29"/>
        <end position="139"/>
    </location>
</feature>
<keyword evidence="1" id="KW-0732">Signal</keyword>
<keyword evidence="3" id="KW-1185">Reference proteome</keyword>
<proteinExistence type="predicted"/>
<dbReference type="EMBL" id="CP032568">
    <property type="protein sequence ID" value="AYF76851.1"/>
    <property type="molecule type" value="Genomic_DNA"/>
</dbReference>
<evidence type="ECO:0000256" key="1">
    <source>
        <dbReference type="SAM" id="SignalP"/>
    </source>
</evidence>
<evidence type="ECO:0000313" key="2">
    <source>
        <dbReference type="EMBL" id="AYF76851.1"/>
    </source>
</evidence>